<evidence type="ECO:0000313" key="10">
    <source>
        <dbReference type="Proteomes" id="UP000288216"/>
    </source>
</evidence>
<dbReference type="PANTHER" id="PTHR13140:SF729">
    <property type="entry name" value="UNCONVENTIONAL MYOSIN-IE"/>
    <property type="match status" value="1"/>
</dbReference>
<evidence type="ECO:0000313" key="9">
    <source>
        <dbReference type="EMBL" id="GCB85429.1"/>
    </source>
</evidence>
<keyword evidence="6 7" id="KW-0009">Actin-binding</keyword>
<dbReference type="Gene3D" id="1.10.10.820">
    <property type="match status" value="1"/>
</dbReference>
<dbReference type="FunFam" id="1.10.10.820:FF:000001">
    <property type="entry name" value="Myosin heavy chain"/>
    <property type="match status" value="1"/>
</dbReference>
<comment type="caution">
    <text evidence="7">Lacks conserved residue(s) required for the propagation of feature annotation.</text>
</comment>
<evidence type="ECO:0000256" key="5">
    <source>
        <dbReference type="ARBA" id="ARBA00023175"/>
    </source>
</evidence>
<dbReference type="GO" id="GO:0005524">
    <property type="term" value="F:ATP binding"/>
    <property type="evidence" value="ECO:0007669"/>
    <property type="project" value="UniProtKB-KW"/>
</dbReference>
<dbReference type="InterPro" id="IPR027417">
    <property type="entry name" value="P-loop_NTPase"/>
</dbReference>
<proteinExistence type="inferred from homology"/>
<dbReference type="GO" id="GO:0005902">
    <property type="term" value="C:microvillus"/>
    <property type="evidence" value="ECO:0007669"/>
    <property type="project" value="TreeGrafter"/>
</dbReference>
<comment type="similarity">
    <text evidence="1 7">Belongs to the TRAFAC class myosin-kinesin ATPase superfamily. Myosin family.</text>
</comment>
<dbReference type="SUPFAM" id="SSF52540">
    <property type="entry name" value="P-loop containing nucleoside triphosphate hydrolases"/>
    <property type="match status" value="1"/>
</dbReference>
<dbReference type="GO" id="GO:0005737">
    <property type="term" value="C:cytoplasm"/>
    <property type="evidence" value="ECO:0007669"/>
    <property type="project" value="TreeGrafter"/>
</dbReference>
<dbReference type="Gene3D" id="1.20.120.720">
    <property type="entry name" value="Myosin VI head, motor domain, U50 subdomain"/>
    <property type="match status" value="1"/>
</dbReference>
<dbReference type="InterPro" id="IPR001609">
    <property type="entry name" value="Myosin_head_motor_dom-like"/>
</dbReference>
<evidence type="ECO:0000256" key="1">
    <source>
        <dbReference type="ARBA" id="ARBA00008314"/>
    </source>
</evidence>
<sequence length="97" mass="10767">VLAGVNEEERENLGITTPDYYYYLNQSATYKVDDINDKQEFAETMNAMAVIGLSLEERTTVLQIVAGVLHLGNIAFCEQGNYAVVESEDCEWLPAAS</sequence>
<dbReference type="Pfam" id="PF00063">
    <property type="entry name" value="Myosin_head"/>
    <property type="match status" value="1"/>
</dbReference>
<dbReference type="STRING" id="75743.A0A401QJ94"/>
<keyword evidence="10" id="KW-1185">Reference proteome</keyword>
<keyword evidence="2" id="KW-0547">Nucleotide-binding</keyword>
<dbReference type="GO" id="GO:0007015">
    <property type="term" value="P:actin filament organization"/>
    <property type="evidence" value="ECO:0007669"/>
    <property type="project" value="TreeGrafter"/>
</dbReference>
<evidence type="ECO:0000256" key="6">
    <source>
        <dbReference type="ARBA" id="ARBA00023203"/>
    </source>
</evidence>
<evidence type="ECO:0000256" key="3">
    <source>
        <dbReference type="ARBA" id="ARBA00022840"/>
    </source>
</evidence>
<dbReference type="OrthoDB" id="6108017at2759"/>
<comment type="caution">
    <text evidence="9">The sequence shown here is derived from an EMBL/GenBank/DDBJ whole genome shotgun (WGS) entry which is preliminary data.</text>
</comment>
<protein>
    <recommendedName>
        <fullName evidence="8">Myosin motor domain-containing protein</fullName>
    </recommendedName>
</protein>
<gene>
    <name evidence="9" type="ORF">scyTo_0026054</name>
</gene>
<evidence type="ECO:0000259" key="8">
    <source>
        <dbReference type="PROSITE" id="PS51456"/>
    </source>
</evidence>
<dbReference type="PANTHER" id="PTHR13140">
    <property type="entry name" value="MYOSIN"/>
    <property type="match status" value="1"/>
</dbReference>
<evidence type="ECO:0000256" key="4">
    <source>
        <dbReference type="ARBA" id="ARBA00023123"/>
    </source>
</evidence>
<dbReference type="Proteomes" id="UP000288216">
    <property type="component" value="Unassembled WGS sequence"/>
</dbReference>
<dbReference type="GO" id="GO:0016459">
    <property type="term" value="C:myosin complex"/>
    <property type="evidence" value="ECO:0007669"/>
    <property type="project" value="UniProtKB-KW"/>
</dbReference>
<name>A0A401QJ94_SCYTO</name>
<keyword evidence="5" id="KW-0505">Motor protein</keyword>
<keyword evidence="4 7" id="KW-0518">Myosin</keyword>
<feature type="non-terminal residue" evidence="9">
    <location>
        <position position="1"/>
    </location>
</feature>
<evidence type="ECO:0000256" key="7">
    <source>
        <dbReference type="PROSITE-ProRule" id="PRU00782"/>
    </source>
</evidence>
<evidence type="ECO:0000256" key="2">
    <source>
        <dbReference type="ARBA" id="ARBA00022741"/>
    </source>
</evidence>
<feature type="domain" description="Myosin motor" evidence="8">
    <location>
        <begin position="1"/>
        <end position="97"/>
    </location>
</feature>
<dbReference type="GO" id="GO:0000146">
    <property type="term" value="F:microfilament motor activity"/>
    <property type="evidence" value="ECO:0007669"/>
    <property type="project" value="TreeGrafter"/>
</dbReference>
<organism evidence="9 10">
    <name type="scientific">Scyliorhinus torazame</name>
    <name type="common">Cloudy catshark</name>
    <name type="synonym">Catulus torazame</name>
    <dbReference type="NCBI Taxonomy" id="75743"/>
    <lineage>
        <taxon>Eukaryota</taxon>
        <taxon>Metazoa</taxon>
        <taxon>Chordata</taxon>
        <taxon>Craniata</taxon>
        <taxon>Vertebrata</taxon>
        <taxon>Chondrichthyes</taxon>
        <taxon>Elasmobranchii</taxon>
        <taxon>Galeomorphii</taxon>
        <taxon>Galeoidea</taxon>
        <taxon>Carcharhiniformes</taxon>
        <taxon>Scyliorhinidae</taxon>
        <taxon>Scyliorhinus</taxon>
    </lineage>
</organism>
<reference evidence="9 10" key="1">
    <citation type="journal article" date="2018" name="Nat. Ecol. Evol.">
        <title>Shark genomes provide insights into elasmobranch evolution and the origin of vertebrates.</title>
        <authorList>
            <person name="Hara Y"/>
            <person name="Yamaguchi K"/>
            <person name="Onimaru K"/>
            <person name="Kadota M"/>
            <person name="Koyanagi M"/>
            <person name="Keeley SD"/>
            <person name="Tatsumi K"/>
            <person name="Tanaka K"/>
            <person name="Motone F"/>
            <person name="Kageyama Y"/>
            <person name="Nozu R"/>
            <person name="Adachi N"/>
            <person name="Nishimura O"/>
            <person name="Nakagawa R"/>
            <person name="Tanegashima C"/>
            <person name="Kiyatake I"/>
            <person name="Matsumoto R"/>
            <person name="Murakumo K"/>
            <person name="Nishida K"/>
            <person name="Terakita A"/>
            <person name="Kuratani S"/>
            <person name="Sato K"/>
            <person name="Hyodo S Kuraku.S."/>
        </authorList>
    </citation>
    <scope>NUCLEOTIDE SEQUENCE [LARGE SCALE GENOMIC DNA]</scope>
</reference>
<dbReference type="EMBL" id="BFAA01153538">
    <property type="protein sequence ID" value="GCB85429.1"/>
    <property type="molecule type" value="Genomic_DNA"/>
</dbReference>
<keyword evidence="3" id="KW-0067">ATP-binding</keyword>
<dbReference type="GO" id="GO:0051015">
    <property type="term" value="F:actin filament binding"/>
    <property type="evidence" value="ECO:0007669"/>
    <property type="project" value="TreeGrafter"/>
</dbReference>
<dbReference type="GO" id="GO:0006897">
    <property type="term" value="P:endocytosis"/>
    <property type="evidence" value="ECO:0007669"/>
    <property type="project" value="TreeGrafter"/>
</dbReference>
<accession>A0A401QJ94</accession>
<dbReference type="GO" id="GO:0005886">
    <property type="term" value="C:plasma membrane"/>
    <property type="evidence" value="ECO:0007669"/>
    <property type="project" value="TreeGrafter"/>
</dbReference>
<dbReference type="AlphaFoldDB" id="A0A401QJ94"/>
<dbReference type="PROSITE" id="PS51456">
    <property type="entry name" value="MYOSIN_MOTOR"/>
    <property type="match status" value="1"/>
</dbReference>